<feature type="coiled-coil region" evidence="3">
    <location>
        <begin position="579"/>
        <end position="613"/>
    </location>
</feature>
<keyword evidence="2" id="KW-0341">Growth regulation</keyword>
<dbReference type="Pfam" id="PF05266">
    <property type="entry name" value="DUF724"/>
    <property type="match status" value="1"/>
</dbReference>
<feature type="region of interest" description="Disordered" evidence="4">
    <location>
        <begin position="25"/>
        <end position="52"/>
    </location>
</feature>
<reference evidence="5 6" key="1">
    <citation type="submission" date="2020-06" db="EMBL/GenBank/DDBJ databases">
        <title>Transcriptomic and genomic resources for Thalictrum thalictroides and T. hernandezii: Facilitating candidate gene discovery in an emerging model plant lineage.</title>
        <authorList>
            <person name="Arias T."/>
            <person name="Riano-Pachon D.M."/>
            <person name="Di Stilio V.S."/>
        </authorList>
    </citation>
    <scope>NUCLEOTIDE SEQUENCE [LARGE SCALE GENOMIC DNA]</scope>
    <source>
        <strain evidence="6">cv. WT478/WT964</strain>
        <tissue evidence="5">Leaves</tissue>
    </source>
</reference>
<feature type="compositionally biased region" description="Polar residues" evidence="4">
    <location>
        <begin position="262"/>
        <end position="275"/>
    </location>
</feature>
<evidence type="ECO:0000313" key="5">
    <source>
        <dbReference type="EMBL" id="KAF5182146.1"/>
    </source>
</evidence>
<feature type="region of interest" description="Disordered" evidence="4">
    <location>
        <begin position="76"/>
        <end position="125"/>
    </location>
</feature>
<proteinExistence type="predicted"/>
<feature type="compositionally biased region" description="Basic and acidic residues" evidence="4">
    <location>
        <begin position="97"/>
        <end position="110"/>
    </location>
</feature>
<evidence type="ECO:0000256" key="3">
    <source>
        <dbReference type="SAM" id="Coils"/>
    </source>
</evidence>
<evidence type="ECO:0000313" key="6">
    <source>
        <dbReference type="Proteomes" id="UP000554482"/>
    </source>
</evidence>
<dbReference type="AlphaFoldDB" id="A0A7J6VAM7"/>
<comment type="caution">
    <text evidence="5">The sequence shown here is derived from an EMBL/GenBank/DDBJ whole genome shotgun (WGS) entry which is preliminary data.</text>
</comment>
<keyword evidence="3" id="KW-0175">Coiled coil</keyword>
<feature type="compositionally biased region" description="Basic residues" evidence="4">
    <location>
        <begin position="156"/>
        <end position="173"/>
    </location>
</feature>
<dbReference type="InterPro" id="IPR007930">
    <property type="entry name" value="DUF724"/>
</dbReference>
<sequence length="637" mass="71512">MDFPKKDLRLHLEWINGKWVSVSQKQEAAVEAQNQGSVQSHNPTDKPAHNTNTITQQTPTAAVDDLWQNILSSQNMSEPKDIESTSTDSSCDPVCSDQEKIEQSKSKNDNEVLQPFEKGRERQETETPLSTRVCLARTPIGNPIDVEAQCVLSFPTKKRGRSKSQSRKAKSRSVSKIIGCPKAHVQCQKKQHVVLPTQQMKGPSAIELEGIGGVSNQNQNVVKRKRGRPKGSGKTCGRRDLDSEDEGRRFPKKGPENDPTSKEMTSVQTESTQLPSYVLEEHQVPPKILETSDSSRVKDNGGTEDEASTNIQTMSLIVEEHQPLSLCIEKSNPTISGGTELEAANDALTTVQTNHVQLLNPTMADQQTLSPCLENSNPPTLGTADNQLMLNEATTLTGTSMESLQYNQSSNEVESPYSLKAKGDDIYQSFVDVTVNTYSSPMQEDKGQKPLNNESLPFIKSSNMWENMESMEVFKLIPQHPHFRPLEKLNEELREGAAFGNMCSFVSLMERTCEAQLDDPRSKFENKLKALTDLEDHGFTVQPIRSKLEAMLRIIDRYSQFNNESKAPETELFDEKRQYDEILESIARLNMQLQALLMEKDKKASKVAELQKMTDEFKEKFQRACLDFDTVRAAPWK</sequence>
<organism evidence="5 6">
    <name type="scientific">Thalictrum thalictroides</name>
    <name type="common">Rue-anemone</name>
    <name type="synonym">Anemone thalictroides</name>
    <dbReference type="NCBI Taxonomy" id="46969"/>
    <lineage>
        <taxon>Eukaryota</taxon>
        <taxon>Viridiplantae</taxon>
        <taxon>Streptophyta</taxon>
        <taxon>Embryophyta</taxon>
        <taxon>Tracheophyta</taxon>
        <taxon>Spermatophyta</taxon>
        <taxon>Magnoliopsida</taxon>
        <taxon>Ranunculales</taxon>
        <taxon>Ranunculaceae</taxon>
        <taxon>Thalictroideae</taxon>
        <taxon>Thalictrum</taxon>
    </lineage>
</organism>
<feature type="region of interest" description="Disordered" evidence="4">
    <location>
        <begin position="156"/>
        <end position="176"/>
    </location>
</feature>
<keyword evidence="1" id="KW-0813">Transport</keyword>
<feature type="compositionally biased region" description="Basic and acidic residues" evidence="4">
    <location>
        <begin position="237"/>
        <end position="261"/>
    </location>
</feature>
<protein>
    <submittedName>
        <fullName evidence="5">Uncharacterized protein</fullName>
    </submittedName>
</protein>
<feature type="compositionally biased region" description="Polar residues" evidence="4">
    <location>
        <begin position="25"/>
        <end position="42"/>
    </location>
</feature>
<name>A0A7J6VAM7_THATH</name>
<dbReference type="OrthoDB" id="687110at2759"/>
<feature type="compositionally biased region" description="Basic residues" evidence="4">
    <location>
        <begin position="222"/>
        <end position="231"/>
    </location>
</feature>
<dbReference type="EMBL" id="JABWDY010035176">
    <property type="protein sequence ID" value="KAF5182146.1"/>
    <property type="molecule type" value="Genomic_DNA"/>
</dbReference>
<accession>A0A7J6VAM7</accession>
<evidence type="ECO:0000256" key="4">
    <source>
        <dbReference type="SAM" id="MobiDB-lite"/>
    </source>
</evidence>
<feature type="region of interest" description="Disordered" evidence="4">
    <location>
        <begin position="217"/>
        <end position="306"/>
    </location>
</feature>
<evidence type="ECO:0000256" key="2">
    <source>
        <dbReference type="ARBA" id="ARBA00022604"/>
    </source>
</evidence>
<gene>
    <name evidence="5" type="ORF">FRX31_028275</name>
</gene>
<evidence type="ECO:0000256" key="1">
    <source>
        <dbReference type="ARBA" id="ARBA00022448"/>
    </source>
</evidence>
<keyword evidence="6" id="KW-1185">Reference proteome</keyword>
<dbReference type="Proteomes" id="UP000554482">
    <property type="component" value="Unassembled WGS sequence"/>
</dbReference>